<reference evidence="1 2" key="1">
    <citation type="submission" date="2020-11" db="EMBL/GenBank/DDBJ databases">
        <authorList>
            <person name="Lassalle F."/>
        </authorList>
    </citation>
    <scope>NUCLEOTIDE SEQUENCE [LARGE SCALE GENOMIC DNA]</scope>
    <source>
        <strain evidence="1 2">AB21</strain>
    </source>
</reference>
<dbReference type="EMBL" id="CABFWE030000001">
    <property type="protein sequence ID" value="CAD7024084.1"/>
    <property type="molecule type" value="Genomic_DNA"/>
</dbReference>
<evidence type="ECO:0000313" key="2">
    <source>
        <dbReference type="Proteomes" id="UP000601041"/>
    </source>
</evidence>
<name>A0ABN7JEH0_9HYPH</name>
<keyword evidence="2" id="KW-1185">Reference proteome</keyword>
<evidence type="ECO:0000313" key="1">
    <source>
        <dbReference type="EMBL" id="CAD7024084.1"/>
    </source>
</evidence>
<dbReference type="RefSeq" id="WP_244665665.1">
    <property type="nucleotide sequence ID" value="NZ_CABFWE030000001.1"/>
</dbReference>
<dbReference type="Gene3D" id="3.30.160.150">
    <property type="entry name" value="Lipoprotein like domain"/>
    <property type="match status" value="1"/>
</dbReference>
<dbReference type="PROSITE" id="PS51257">
    <property type="entry name" value="PROKAR_LIPOPROTEIN"/>
    <property type="match status" value="1"/>
</dbReference>
<keyword evidence="1" id="KW-0449">Lipoprotein</keyword>
<comment type="caution">
    <text evidence="1">The sequence shown here is derived from an EMBL/GenBank/DDBJ whole genome shotgun (WGS) entry which is preliminary data.</text>
</comment>
<protein>
    <submittedName>
        <fullName evidence="1">Lipoprotein</fullName>
    </submittedName>
</protein>
<sequence>MSSDTLRTLRLIGAVVSGIIFVAGLAACQVRPLYGEASGSGAALAGVGFSDAGTRVGQVVRNHLVFLTSGGSGEAANPSYQVELSVSSSYSDILDDEDAGQLQPGRVIVVGSYTLSRVSDGEILKRGSRTATALLDVSRQEFAELRSVRDAENRAAREVAEFIRADLAIALANQPPPQVTWQK</sequence>
<proteinExistence type="predicted"/>
<gene>
    <name evidence="1" type="ORF">RHAB21_00441</name>
</gene>
<accession>A0ABN7JEH0</accession>
<dbReference type="Proteomes" id="UP000601041">
    <property type="component" value="Unassembled WGS sequence"/>
</dbReference>
<organism evidence="1 2">
    <name type="scientific">Pseudorhizobium halotolerans</name>
    <dbReference type="NCBI Taxonomy" id="1233081"/>
    <lineage>
        <taxon>Bacteria</taxon>
        <taxon>Pseudomonadati</taxon>
        <taxon>Pseudomonadota</taxon>
        <taxon>Alphaproteobacteria</taxon>
        <taxon>Hyphomicrobiales</taxon>
        <taxon>Rhizobiaceae</taxon>
        <taxon>Rhizobium/Agrobacterium group</taxon>
        <taxon>Pseudorhizobium</taxon>
    </lineage>
</organism>